<keyword evidence="9" id="KW-0479">Metal-binding</keyword>
<protein>
    <submittedName>
        <fullName evidence="17">Trifunctional dihydropteroate synthetase</fullName>
    </submittedName>
</protein>
<evidence type="ECO:0000259" key="16">
    <source>
        <dbReference type="PROSITE" id="PS50972"/>
    </source>
</evidence>
<evidence type="ECO:0000313" key="17">
    <source>
        <dbReference type="EMBL" id="RSH81257.1"/>
    </source>
</evidence>
<keyword evidence="13" id="KW-0460">Magnesium</keyword>
<dbReference type="GO" id="GO:0005740">
    <property type="term" value="C:mitochondrial envelope"/>
    <property type="evidence" value="ECO:0007669"/>
    <property type="project" value="TreeGrafter"/>
</dbReference>
<evidence type="ECO:0000256" key="10">
    <source>
        <dbReference type="ARBA" id="ARBA00022741"/>
    </source>
</evidence>
<dbReference type="GO" id="GO:0046654">
    <property type="term" value="P:tetrahydrofolate biosynthetic process"/>
    <property type="evidence" value="ECO:0007669"/>
    <property type="project" value="UniProtKB-UniPathway"/>
</dbReference>
<dbReference type="RefSeq" id="XP_028475976.1">
    <property type="nucleotide sequence ID" value="XM_028624002.1"/>
</dbReference>
<evidence type="ECO:0000256" key="3">
    <source>
        <dbReference type="ARBA" id="ARBA00001946"/>
    </source>
</evidence>
<dbReference type="PROSITE" id="PS50972">
    <property type="entry name" value="PTERIN_BINDING"/>
    <property type="match status" value="1"/>
</dbReference>
<dbReference type="EMBL" id="RSCE01000007">
    <property type="protein sequence ID" value="RSH81257.1"/>
    <property type="molecule type" value="Genomic_DNA"/>
</dbReference>
<evidence type="ECO:0000256" key="15">
    <source>
        <dbReference type="ARBA" id="ARBA00023268"/>
    </source>
</evidence>
<evidence type="ECO:0000256" key="11">
    <source>
        <dbReference type="ARBA" id="ARBA00022777"/>
    </source>
</evidence>
<dbReference type="InterPro" id="IPR000550">
    <property type="entry name" value="Hppk"/>
</dbReference>
<evidence type="ECO:0000256" key="12">
    <source>
        <dbReference type="ARBA" id="ARBA00022840"/>
    </source>
</evidence>
<comment type="catalytic activity">
    <reaction evidence="1">
        <text>(7,8-dihydropterin-6-yl)methyl diphosphate + 4-aminobenzoate = 7,8-dihydropteroate + diphosphate</text>
        <dbReference type="Rhea" id="RHEA:19949"/>
        <dbReference type="ChEBI" id="CHEBI:17836"/>
        <dbReference type="ChEBI" id="CHEBI:17839"/>
        <dbReference type="ChEBI" id="CHEBI:33019"/>
        <dbReference type="ChEBI" id="CHEBI:72950"/>
        <dbReference type="EC" id="2.5.1.15"/>
    </reaction>
</comment>
<keyword evidence="10" id="KW-0547">Nucleotide-binding</keyword>
<dbReference type="STRING" id="105984.A0A427XR06"/>
<dbReference type="GO" id="GO:0004150">
    <property type="term" value="F:dihydroneopterin aldolase activity"/>
    <property type="evidence" value="ECO:0007669"/>
    <property type="project" value="InterPro"/>
</dbReference>
<dbReference type="InterPro" id="IPR000489">
    <property type="entry name" value="Pterin-binding_dom"/>
</dbReference>
<dbReference type="CDD" id="cd00483">
    <property type="entry name" value="HPPK"/>
    <property type="match status" value="1"/>
</dbReference>
<comment type="catalytic activity">
    <reaction evidence="2">
        <text>6-hydroxymethyl-7,8-dihydropterin + ATP = (7,8-dihydropterin-6-yl)methyl diphosphate + AMP + H(+)</text>
        <dbReference type="Rhea" id="RHEA:11412"/>
        <dbReference type="ChEBI" id="CHEBI:15378"/>
        <dbReference type="ChEBI" id="CHEBI:30616"/>
        <dbReference type="ChEBI" id="CHEBI:44841"/>
        <dbReference type="ChEBI" id="CHEBI:72950"/>
        <dbReference type="ChEBI" id="CHEBI:456215"/>
        <dbReference type="EC" id="2.7.6.3"/>
    </reaction>
</comment>
<keyword evidence="12" id="KW-0067">ATP-binding</keyword>
<dbReference type="PANTHER" id="PTHR20941:SF1">
    <property type="entry name" value="FOLIC ACID SYNTHESIS PROTEIN FOL1"/>
    <property type="match status" value="1"/>
</dbReference>
<dbReference type="InterPro" id="IPR045031">
    <property type="entry name" value="DHP_synth-like"/>
</dbReference>
<organism evidence="17 18">
    <name type="scientific">Apiotrichum porosum</name>
    <dbReference type="NCBI Taxonomy" id="105984"/>
    <lineage>
        <taxon>Eukaryota</taxon>
        <taxon>Fungi</taxon>
        <taxon>Dikarya</taxon>
        <taxon>Basidiomycota</taxon>
        <taxon>Agaricomycotina</taxon>
        <taxon>Tremellomycetes</taxon>
        <taxon>Trichosporonales</taxon>
        <taxon>Trichosporonaceae</taxon>
        <taxon>Apiotrichum</taxon>
    </lineage>
</organism>
<keyword evidence="8" id="KW-0808">Transferase</keyword>
<keyword evidence="11" id="KW-0418">Kinase</keyword>
<evidence type="ECO:0000256" key="7">
    <source>
        <dbReference type="ARBA" id="ARBA00009951"/>
    </source>
</evidence>
<dbReference type="SMART" id="SM00905">
    <property type="entry name" value="FolB"/>
    <property type="match status" value="1"/>
</dbReference>
<dbReference type="GO" id="GO:0046656">
    <property type="term" value="P:folic acid biosynthetic process"/>
    <property type="evidence" value="ECO:0007669"/>
    <property type="project" value="UniProtKB-KW"/>
</dbReference>
<comment type="similarity">
    <text evidence="7">In the C-terminal section; belongs to the DHPS family.</text>
</comment>
<evidence type="ECO:0000256" key="14">
    <source>
        <dbReference type="ARBA" id="ARBA00022909"/>
    </source>
</evidence>
<comment type="cofactor">
    <cofactor evidence="3">
        <name>Mg(2+)</name>
        <dbReference type="ChEBI" id="CHEBI:18420"/>
    </cofactor>
</comment>
<keyword evidence="14" id="KW-0289">Folate biosynthesis</keyword>
<proteinExistence type="inferred from homology"/>
<dbReference type="Gene3D" id="3.20.20.20">
    <property type="entry name" value="Dihydropteroate synthase-like"/>
    <property type="match status" value="1"/>
</dbReference>
<dbReference type="UniPathway" id="UPA00077">
    <property type="reaction ID" value="UER00155"/>
</dbReference>
<accession>A0A427XR06</accession>
<sequence>MPDRITVSGLKCELANGVGPSAFGLVPPPPCPLVLDVDIDLLPNIVPASVDEDDMPTLGVNYSSVSKAIHKIFSDTSRTWTRPTELLDAAAAVPLALPAVAGVRVRATLPRALLHAHAAEYARSYTNAAGNSSKGEMDCVIRDLRVATVIGLHPHERAEKQRLEADVEVSSVPEDGWSHKSVADAALNFLEKSSFGTLESLADTFARHLLALPDVSGKSVDITIRKPSALPYATPLINVSRRATDYDGRGGLSTRGVRMFGTTAPPAGPTPPAPTPAPIPLGSQRVFIAVGSNIGDRVGHIRNAIHLLEASGCKLISTSRLYESEPMYVTDQDLFMNGVIEMSTALAPLDLLRVLKKTETEVGRVKTFRNGPRVIDLDLILYGDEVVKIGTRGDAADADGVAWLEVPHASVMEREFVLRPLADIAPELHHPALGGSVAQLLAGVAPGGLAPIIPFPAPARVLRLAPIGAVATPAIMAIFNATPDSFSDGHESRIETTSALAGVQALMTLATPPTIVDIGGMSTRPGSLPCTEDEELARVVPLVQAIRISDESPASTLPLSIDTYRASVAAAAIDAGASCINDVRGGAEPGMLEAMAKADCPVILMHSRGDSVSMTTADEQVYPEGVVAGVRSELAKRVRAALAAGVKKWDIVLDPGLGFAKNQAQNLQLLKHIGELATGELAGYPVLVGASRKGFVGKITGRTVAAERGYGDAAVNAFCVQSGCVDVLRVHDAQAAADSVAMATAIRDADRSV</sequence>
<reference evidence="17 18" key="1">
    <citation type="submission" date="2018-11" db="EMBL/GenBank/DDBJ databases">
        <title>Genome sequence of Apiotrichum porosum DSM 27194.</title>
        <authorList>
            <person name="Aliyu H."/>
            <person name="Gorte O."/>
            <person name="Ochsenreither K."/>
        </authorList>
    </citation>
    <scope>NUCLEOTIDE SEQUENCE [LARGE SCALE GENOMIC DNA]</scope>
    <source>
        <strain evidence="17 18">DSM 27194</strain>
    </source>
</reference>
<keyword evidence="18" id="KW-1185">Reference proteome</keyword>
<dbReference type="InterPro" id="IPR006157">
    <property type="entry name" value="FolB_dom"/>
</dbReference>
<dbReference type="GO" id="GO:0005524">
    <property type="term" value="F:ATP binding"/>
    <property type="evidence" value="ECO:0007669"/>
    <property type="project" value="UniProtKB-KW"/>
</dbReference>
<evidence type="ECO:0000256" key="6">
    <source>
        <dbReference type="ARBA" id="ARBA00009640"/>
    </source>
</evidence>
<dbReference type="InterPro" id="IPR043133">
    <property type="entry name" value="GTP-CH-I_C/QueF"/>
</dbReference>
<evidence type="ECO:0000256" key="9">
    <source>
        <dbReference type="ARBA" id="ARBA00022723"/>
    </source>
</evidence>
<comment type="pathway">
    <text evidence="5">Cofactor biosynthesis; tetrahydrofolate biosynthesis; 2-amino-4-hydroxy-6-hydroxymethyl-7,8-dihydropteridine diphosphate from 7,8-dihydroneopterin triphosphate: step 4/4.</text>
</comment>
<name>A0A427XR06_9TREE</name>
<dbReference type="Gene3D" id="3.30.70.560">
    <property type="entry name" value="7,8-Dihydro-6-hydroxymethylpterin-pyrophosphokinase HPPK"/>
    <property type="match status" value="1"/>
</dbReference>
<dbReference type="SUPFAM" id="SSF51717">
    <property type="entry name" value="Dihydropteroate synthetase-like"/>
    <property type="match status" value="1"/>
</dbReference>
<evidence type="ECO:0000256" key="1">
    <source>
        <dbReference type="ARBA" id="ARBA00000012"/>
    </source>
</evidence>
<evidence type="ECO:0000256" key="4">
    <source>
        <dbReference type="ARBA" id="ARBA00004763"/>
    </source>
</evidence>
<dbReference type="Pfam" id="PF01288">
    <property type="entry name" value="HPPK"/>
    <property type="match status" value="1"/>
</dbReference>
<dbReference type="GO" id="GO:0004156">
    <property type="term" value="F:dihydropteroate synthase activity"/>
    <property type="evidence" value="ECO:0007669"/>
    <property type="project" value="UniProtKB-EC"/>
</dbReference>
<dbReference type="Pfam" id="PF00809">
    <property type="entry name" value="Pterin_bind"/>
    <property type="match status" value="1"/>
</dbReference>
<gene>
    <name evidence="17" type="primary">FOL1</name>
    <name evidence="17" type="ORF">EHS24_008697</name>
</gene>
<comment type="caution">
    <text evidence="17">The sequence shown here is derived from an EMBL/GenBank/DDBJ whole genome shotgun (WGS) entry which is preliminary data.</text>
</comment>
<dbReference type="GO" id="GO:0016301">
    <property type="term" value="F:kinase activity"/>
    <property type="evidence" value="ECO:0007669"/>
    <property type="project" value="UniProtKB-KW"/>
</dbReference>
<dbReference type="NCBIfam" id="TIGR01496">
    <property type="entry name" value="DHPS"/>
    <property type="match status" value="1"/>
</dbReference>
<dbReference type="OrthoDB" id="615426at2759"/>
<dbReference type="InterPro" id="IPR006390">
    <property type="entry name" value="DHP_synth_dom"/>
</dbReference>
<keyword evidence="15" id="KW-0511">Multifunctional enzyme</keyword>
<dbReference type="Proteomes" id="UP000279236">
    <property type="component" value="Unassembled WGS sequence"/>
</dbReference>
<dbReference type="GeneID" id="39593240"/>
<evidence type="ECO:0000256" key="5">
    <source>
        <dbReference type="ARBA" id="ARBA00005051"/>
    </source>
</evidence>
<dbReference type="InterPro" id="IPR035907">
    <property type="entry name" value="Hppk_sf"/>
</dbReference>
<dbReference type="GO" id="GO:0046872">
    <property type="term" value="F:metal ion binding"/>
    <property type="evidence" value="ECO:0007669"/>
    <property type="project" value="UniProtKB-KW"/>
</dbReference>
<dbReference type="CDD" id="cd00739">
    <property type="entry name" value="DHPS"/>
    <property type="match status" value="1"/>
</dbReference>
<dbReference type="Gene3D" id="3.30.1130.10">
    <property type="match status" value="2"/>
</dbReference>
<evidence type="ECO:0000256" key="2">
    <source>
        <dbReference type="ARBA" id="ARBA00000198"/>
    </source>
</evidence>
<dbReference type="PANTHER" id="PTHR20941">
    <property type="entry name" value="FOLATE SYNTHESIS PROTEINS"/>
    <property type="match status" value="1"/>
</dbReference>
<dbReference type="Pfam" id="PF02152">
    <property type="entry name" value="FolB"/>
    <property type="match status" value="1"/>
</dbReference>
<dbReference type="GO" id="GO:0003848">
    <property type="term" value="F:2-amino-4-hydroxy-6-hydroxymethyldihydropteridine diphosphokinase activity"/>
    <property type="evidence" value="ECO:0007669"/>
    <property type="project" value="UniProtKB-EC"/>
</dbReference>
<comment type="pathway">
    <text evidence="4">Cofactor biosynthesis; tetrahydrofolate biosynthesis; 7,8-dihydrofolate from 2-amino-4-hydroxy-6-hydroxymethyl-7,8-dihydropteridine diphosphate and 4-aminobenzoate: step 1/2.</text>
</comment>
<dbReference type="NCBIfam" id="TIGR01498">
    <property type="entry name" value="folK"/>
    <property type="match status" value="1"/>
</dbReference>
<dbReference type="SUPFAM" id="SSF55083">
    <property type="entry name" value="6-hydroxymethyl-7,8-dihydropterin pyrophosphokinase, HPPK"/>
    <property type="match status" value="1"/>
</dbReference>
<evidence type="ECO:0000313" key="18">
    <source>
        <dbReference type="Proteomes" id="UP000279236"/>
    </source>
</evidence>
<feature type="domain" description="Pterin-binding" evidence="16">
    <location>
        <begin position="473"/>
        <end position="741"/>
    </location>
</feature>
<evidence type="ECO:0000256" key="8">
    <source>
        <dbReference type="ARBA" id="ARBA00022679"/>
    </source>
</evidence>
<evidence type="ECO:0000256" key="13">
    <source>
        <dbReference type="ARBA" id="ARBA00022842"/>
    </source>
</evidence>
<dbReference type="PROSITE" id="PS00794">
    <property type="entry name" value="HPPK"/>
    <property type="match status" value="1"/>
</dbReference>
<comment type="similarity">
    <text evidence="6">In the N-terminal section; belongs to the DHNA family.</text>
</comment>
<dbReference type="SUPFAM" id="SSF55620">
    <property type="entry name" value="Tetrahydrobiopterin biosynthesis enzymes-like"/>
    <property type="match status" value="1"/>
</dbReference>
<dbReference type="AlphaFoldDB" id="A0A427XR06"/>
<dbReference type="InterPro" id="IPR011005">
    <property type="entry name" value="Dihydropteroate_synth-like_sf"/>
</dbReference>